<feature type="domain" description="Serine-threonine/tyrosine-protein kinase catalytic" evidence="1">
    <location>
        <begin position="36"/>
        <end position="68"/>
    </location>
</feature>
<dbReference type="InterPro" id="IPR001245">
    <property type="entry name" value="Ser-Thr/Tyr_kinase_cat_dom"/>
</dbReference>
<sequence length="73" mass="8462">MIPLFFSEHSLEIVENVRRASGSNNNSEPLRPSLENAQCDDEVAQLMRKCWNEDPADRPNFTNIKNRLKTMNK</sequence>
<dbReference type="EMBL" id="JABFTP020000186">
    <property type="protein sequence ID" value="KAL3290066.1"/>
    <property type="molecule type" value="Genomic_DNA"/>
</dbReference>
<proteinExistence type="predicted"/>
<organism evidence="2 3">
    <name type="scientific">Cryptolaemus montrouzieri</name>
    <dbReference type="NCBI Taxonomy" id="559131"/>
    <lineage>
        <taxon>Eukaryota</taxon>
        <taxon>Metazoa</taxon>
        <taxon>Ecdysozoa</taxon>
        <taxon>Arthropoda</taxon>
        <taxon>Hexapoda</taxon>
        <taxon>Insecta</taxon>
        <taxon>Pterygota</taxon>
        <taxon>Neoptera</taxon>
        <taxon>Endopterygota</taxon>
        <taxon>Coleoptera</taxon>
        <taxon>Polyphaga</taxon>
        <taxon>Cucujiformia</taxon>
        <taxon>Coccinelloidea</taxon>
        <taxon>Coccinellidae</taxon>
        <taxon>Scymninae</taxon>
        <taxon>Scymnini</taxon>
        <taxon>Cryptolaemus</taxon>
    </lineage>
</organism>
<dbReference type="Gene3D" id="1.10.510.10">
    <property type="entry name" value="Transferase(Phosphotransferase) domain 1"/>
    <property type="match status" value="1"/>
</dbReference>
<dbReference type="AlphaFoldDB" id="A0ABD2PH48"/>
<gene>
    <name evidence="2" type="ORF">HHI36_023435</name>
</gene>
<protein>
    <recommendedName>
        <fullName evidence="1">Serine-threonine/tyrosine-protein kinase catalytic domain-containing protein</fullName>
    </recommendedName>
</protein>
<evidence type="ECO:0000259" key="1">
    <source>
        <dbReference type="Pfam" id="PF07714"/>
    </source>
</evidence>
<reference evidence="2 3" key="1">
    <citation type="journal article" date="2021" name="BMC Biol.">
        <title>Horizontally acquired antibacterial genes associated with adaptive radiation of ladybird beetles.</title>
        <authorList>
            <person name="Li H.S."/>
            <person name="Tang X.F."/>
            <person name="Huang Y.H."/>
            <person name="Xu Z.Y."/>
            <person name="Chen M.L."/>
            <person name="Du X.Y."/>
            <person name="Qiu B.Y."/>
            <person name="Chen P.T."/>
            <person name="Zhang W."/>
            <person name="Slipinski A."/>
            <person name="Escalona H.E."/>
            <person name="Waterhouse R.M."/>
            <person name="Zwick A."/>
            <person name="Pang H."/>
        </authorList>
    </citation>
    <scope>NUCLEOTIDE SEQUENCE [LARGE SCALE GENOMIC DNA]</scope>
    <source>
        <strain evidence="2">SYSU2018</strain>
    </source>
</reference>
<dbReference type="Pfam" id="PF07714">
    <property type="entry name" value="PK_Tyr_Ser-Thr"/>
    <property type="match status" value="1"/>
</dbReference>
<accession>A0ABD2PH48</accession>
<dbReference type="InterPro" id="IPR011009">
    <property type="entry name" value="Kinase-like_dom_sf"/>
</dbReference>
<dbReference type="Proteomes" id="UP001516400">
    <property type="component" value="Unassembled WGS sequence"/>
</dbReference>
<name>A0ABD2PH48_9CUCU</name>
<dbReference type="SUPFAM" id="SSF56112">
    <property type="entry name" value="Protein kinase-like (PK-like)"/>
    <property type="match status" value="1"/>
</dbReference>
<keyword evidence="3" id="KW-1185">Reference proteome</keyword>
<evidence type="ECO:0000313" key="3">
    <source>
        <dbReference type="Proteomes" id="UP001516400"/>
    </source>
</evidence>
<comment type="caution">
    <text evidence="2">The sequence shown here is derived from an EMBL/GenBank/DDBJ whole genome shotgun (WGS) entry which is preliminary data.</text>
</comment>
<evidence type="ECO:0000313" key="2">
    <source>
        <dbReference type="EMBL" id="KAL3290066.1"/>
    </source>
</evidence>